<organism evidence="2 3">
    <name type="scientific">Mycena rosella</name>
    <name type="common">Pink bonnet</name>
    <name type="synonym">Agaricus rosellus</name>
    <dbReference type="NCBI Taxonomy" id="1033263"/>
    <lineage>
        <taxon>Eukaryota</taxon>
        <taxon>Fungi</taxon>
        <taxon>Dikarya</taxon>
        <taxon>Basidiomycota</taxon>
        <taxon>Agaricomycotina</taxon>
        <taxon>Agaricomycetes</taxon>
        <taxon>Agaricomycetidae</taxon>
        <taxon>Agaricales</taxon>
        <taxon>Marasmiineae</taxon>
        <taxon>Mycenaceae</taxon>
        <taxon>Mycena</taxon>
    </lineage>
</organism>
<gene>
    <name evidence="2" type="ORF">B0H17DRAFT_1217237</name>
</gene>
<proteinExistence type="predicted"/>
<name>A0AAD7C0J7_MYCRO</name>
<comment type="caution">
    <text evidence="2">The sequence shown here is derived from an EMBL/GenBank/DDBJ whole genome shotgun (WGS) entry which is preliminary data.</text>
</comment>
<evidence type="ECO:0000313" key="2">
    <source>
        <dbReference type="EMBL" id="KAJ7635868.1"/>
    </source>
</evidence>
<dbReference type="EMBL" id="JARKIE010000467">
    <property type="protein sequence ID" value="KAJ7635868.1"/>
    <property type="molecule type" value="Genomic_DNA"/>
</dbReference>
<dbReference type="AlphaFoldDB" id="A0AAD7C0J7"/>
<accession>A0AAD7C0J7</accession>
<feature type="region of interest" description="Disordered" evidence="1">
    <location>
        <begin position="1"/>
        <end position="42"/>
    </location>
</feature>
<evidence type="ECO:0000313" key="3">
    <source>
        <dbReference type="Proteomes" id="UP001221757"/>
    </source>
</evidence>
<evidence type="ECO:0000256" key="1">
    <source>
        <dbReference type="SAM" id="MobiDB-lite"/>
    </source>
</evidence>
<dbReference type="Proteomes" id="UP001221757">
    <property type="component" value="Unassembled WGS sequence"/>
</dbReference>
<feature type="compositionally biased region" description="Low complexity" evidence="1">
    <location>
        <begin position="16"/>
        <end position="29"/>
    </location>
</feature>
<keyword evidence="3" id="KW-1185">Reference proteome</keyword>
<feature type="compositionally biased region" description="Basic residues" evidence="1">
    <location>
        <begin position="30"/>
        <end position="39"/>
    </location>
</feature>
<protein>
    <submittedName>
        <fullName evidence="2">Uncharacterized protein</fullName>
    </submittedName>
</protein>
<reference evidence="2" key="1">
    <citation type="submission" date="2023-03" db="EMBL/GenBank/DDBJ databases">
        <title>Massive genome expansion in bonnet fungi (Mycena s.s.) driven by repeated elements and novel gene families across ecological guilds.</title>
        <authorList>
            <consortium name="Lawrence Berkeley National Laboratory"/>
            <person name="Harder C.B."/>
            <person name="Miyauchi S."/>
            <person name="Viragh M."/>
            <person name="Kuo A."/>
            <person name="Thoen E."/>
            <person name="Andreopoulos B."/>
            <person name="Lu D."/>
            <person name="Skrede I."/>
            <person name="Drula E."/>
            <person name="Henrissat B."/>
            <person name="Morin E."/>
            <person name="Kohler A."/>
            <person name="Barry K."/>
            <person name="LaButti K."/>
            <person name="Morin E."/>
            <person name="Salamov A."/>
            <person name="Lipzen A."/>
            <person name="Mereny Z."/>
            <person name="Hegedus B."/>
            <person name="Baldrian P."/>
            <person name="Stursova M."/>
            <person name="Weitz H."/>
            <person name="Taylor A."/>
            <person name="Grigoriev I.V."/>
            <person name="Nagy L.G."/>
            <person name="Martin F."/>
            <person name="Kauserud H."/>
        </authorList>
    </citation>
    <scope>NUCLEOTIDE SEQUENCE</scope>
    <source>
        <strain evidence="2">CBHHK067</strain>
    </source>
</reference>
<sequence>MISTARPKPKDRIESAPTFPTPAAACPARHPSRRRRRCRGPSGEDVSLWLRWAVSPTHALALLALPPLLALPAQLLPRARRRLHVLPLPPPVRIADASGFRAAAVGFRKRTTPASLRAPVHCGCRSPYGPSP</sequence>